<keyword evidence="3" id="KW-1185">Reference proteome</keyword>
<name>A0YAG3_9GAMM</name>
<evidence type="ECO:0000313" key="3">
    <source>
        <dbReference type="Proteomes" id="UP000004931"/>
    </source>
</evidence>
<dbReference type="InterPro" id="IPR050378">
    <property type="entry name" value="Metallo-dep_Hydrolases_sf"/>
</dbReference>
<dbReference type="Gene3D" id="3.20.20.140">
    <property type="entry name" value="Metal-dependent hydrolases"/>
    <property type="match status" value="1"/>
</dbReference>
<dbReference type="OrthoDB" id="9766983at2"/>
<evidence type="ECO:0000313" key="2">
    <source>
        <dbReference type="EMBL" id="EAW33117.1"/>
    </source>
</evidence>
<sequence>MYDVVISGGTVFDGSGTPGKQADIAITGKKIAGIGDFSSAESHQRIDASGCIVTPGWVDVHTHYDGQATWDPILAPSSWHGVTTAVMGNCGVGFAPVRPGKEQFLIELMEGVEDIPGSALAEGMNWNWETFSEYLDTLESMPRAIDIATQVPHAAVRNYVMGDRCNTDAQPTAVELQEMATIVREGMEAGALGFSTSRTLLHKDKHGVEMPGTFAPTEEMRALGGALKGLDHGVFELVSDHLGEESEWEWVCEVGKETGRPITVVWTSAEAFKGDQFIALAEDAEKKGIKVMPQIAGRPTGILHGLQSSFHIFVGHPTYIESIAPLALDEQIAKLATPAVKAQILAETSLLETSPFGVSWRSLLQYVFPLGEKPDYEPPQEQSIAGIAKTEGRDPFDVMYDLLIADGGKELFYQPLNAYENYDFSFFESVLSHPGVMFGLSDGGAHCGVIADAGMPSFILTHWCRDRARGPQLPLELMIKKLSHDTATAYGMPDRGLLAEGYMADVNVIDFEKMQLRRPTAEYDLPAGGRRLLQRVDGYRYTLKSGVTTFIDGEHTGALPGTLVRGGKAA</sequence>
<accession>A0YAG3</accession>
<dbReference type="Proteomes" id="UP000004931">
    <property type="component" value="Unassembled WGS sequence"/>
</dbReference>
<dbReference type="SUPFAM" id="SSF51338">
    <property type="entry name" value="Composite domain of metallo-dependent hydrolases"/>
    <property type="match status" value="1"/>
</dbReference>
<dbReference type="EMBL" id="AAVT01000001">
    <property type="protein sequence ID" value="EAW33117.1"/>
    <property type="molecule type" value="Genomic_DNA"/>
</dbReference>
<dbReference type="Pfam" id="PF07969">
    <property type="entry name" value="Amidohydro_3"/>
    <property type="match status" value="1"/>
</dbReference>
<dbReference type="InterPro" id="IPR032466">
    <property type="entry name" value="Metal_Hydrolase"/>
</dbReference>
<dbReference type="CDD" id="cd01297">
    <property type="entry name" value="D-aminoacylase"/>
    <property type="match status" value="1"/>
</dbReference>
<dbReference type="InterPro" id="IPR013108">
    <property type="entry name" value="Amidohydro_3"/>
</dbReference>
<dbReference type="AlphaFoldDB" id="A0YAG3"/>
<proteinExistence type="predicted"/>
<dbReference type="eggNOG" id="COG3653">
    <property type="taxonomic scope" value="Bacteria"/>
</dbReference>
<dbReference type="InterPro" id="IPR011059">
    <property type="entry name" value="Metal-dep_hydrolase_composite"/>
</dbReference>
<dbReference type="STRING" id="247633.GP2143_17716"/>
<gene>
    <name evidence="2" type="ORF">GP2143_17716</name>
</gene>
<dbReference type="PANTHER" id="PTHR11647">
    <property type="entry name" value="HYDRANTOINASE/DIHYDROPYRIMIDINASE FAMILY MEMBER"/>
    <property type="match status" value="1"/>
</dbReference>
<dbReference type="GO" id="GO:0016812">
    <property type="term" value="F:hydrolase activity, acting on carbon-nitrogen (but not peptide) bonds, in cyclic amides"/>
    <property type="evidence" value="ECO:0007669"/>
    <property type="project" value="TreeGrafter"/>
</dbReference>
<dbReference type="GO" id="GO:0005829">
    <property type="term" value="C:cytosol"/>
    <property type="evidence" value="ECO:0007669"/>
    <property type="project" value="TreeGrafter"/>
</dbReference>
<evidence type="ECO:0000259" key="1">
    <source>
        <dbReference type="Pfam" id="PF07969"/>
    </source>
</evidence>
<comment type="caution">
    <text evidence="2">The sequence shown here is derived from an EMBL/GenBank/DDBJ whole genome shotgun (WGS) entry which is preliminary data.</text>
</comment>
<protein>
    <recommendedName>
        <fullName evidence="1">Amidohydrolase 3 domain-containing protein</fullName>
    </recommendedName>
</protein>
<feature type="domain" description="Amidohydrolase 3" evidence="1">
    <location>
        <begin position="46"/>
        <end position="549"/>
    </location>
</feature>
<reference evidence="2 3" key="1">
    <citation type="journal article" date="2010" name="J. Bacteriol.">
        <title>Genome sequence of the oligotrophic marine Gammaproteobacterium HTCC2143, isolated from the Oregon Coast.</title>
        <authorList>
            <person name="Oh H.M."/>
            <person name="Kang I."/>
            <person name="Ferriera S."/>
            <person name="Giovannoni S.J."/>
            <person name="Cho J.C."/>
        </authorList>
    </citation>
    <scope>NUCLEOTIDE SEQUENCE [LARGE SCALE GENOMIC DNA]</scope>
    <source>
        <strain evidence="2 3">HTCC2143</strain>
    </source>
</reference>
<dbReference type="SUPFAM" id="SSF51556">
    <property type="entry name" value="Metallo-dependent hydrolases"/>
    <property type="match status" value="1"/>
</dbReference>
<organism evidence="2 3">
    <name type="scientific">marine gamma proteobacterium HTCC2143</name>
    <dbReference type="NCBI Taxonomy" id="247633"/>
    <lineage>
        <taxon>Bacteria</taxon>
        <taxon>Pseudomonadati</taxon>
        <taxon>Pseudomonadota</taxon>
        <taxon>Gammaproteobacteria</taxon>
        <taxon>Cellvibrionales</taxon>
        <taxon>Spongiibacteraceae</taxon>
        <taxon>BD1-7 clade</taxon>
    </lineage>
</organism>
<dbReference type="PANTHER" id="PTHR11647:SF1">
    <property type="entry name" value="COLLAPSIN RESPONSE MEDIATOR PROTEIN"/>
    <property type="match status" value="1"/>
</dbReference>